<evidence type="ECO:0000313" key="1">
    <source>
        <dbReference type="EMBL" id="OGD84029.1"/>
    </source>
</evidence>
<accession>A0A1F5FWN5</accession>
<gene>
    <name evidence="1" type="ORF">A2572_00690</name>
</gene>
<organism evidence="1 2">
    <name type="scientific">Candidatus Collierbacteria bacterium RIFOXYD1_FULL_40_9</name>
    <dbReference type="NCBI Taxonomy" id="1817731"/>
    <lineage>
        <taxon>Bacteria</taxon>
        <taxon>Candidatus Collieribacteriota</taxon>
    </lineage>
</organism>
<evidence type="ECO:0000313" key="2">
    <source>
        <dbReference type="Proteomes" id="UP000179237"/>
    </source>
</evidence>
<dbReference type="AlphaFoldDB" id="A0A1F5FWN5"/>
<comment type="caution">
    <text evidence="1">The sequence shown here is derived from an EMBL/GenBank/DDBJ whole genome shotgun (WGS) entry which is preliminary data.</text>
</comment>
<protein>
    <submittedName>
        <fullName evidence="1">Uncharacterized protein</fullName>
    </submittedName>
</protein>
<proteinExistence type="predicted"/>
<dbReference type="EMBL" id="MFAQ01000004">
    <property type="protein sequence ID" value="OGD84029.1"/>
    <property type="molecule type" value="Genomic_DNA"/>
</dbReference>
<sequence>MVLFCKVNLIVTSGTILSNSFSGPLVNSTKSTGLSNSKLSRGEQGIYVINEVIGKQSNLTIFTN</sequence>
<name>A0A1F5FWN5_9BACT</name>
<reference evidence="1 2" key="1">
    <citation type="journal article" date="2016" name="Nat. Commun.">
        <title>Thousands of microbial genomes shed light on interconnected biogeochemical processes in an aquifer system.</title>
        <authorList>
            <person name="Anantharaman K."/>
            <person name="Brown C.T."/>
            <person name="Hug L.A."/>
            <person name="Sharon I."/>
            <person name="Castelle C.J."/>
            <person name="Probst A.J."/>
            <person name="Thomas B.C."/>
            <person name="Singh A."/>
            <person name="Wilkins M.J."/>
            <person name="Karaoz U."/>
            <person name="Brodie E.L."/>
            <person name="Williams K.H."/>
            <person name="Hubbard S.S."/>
            <person name="Banfield J.F."/>
        </authorList>
    </citation>
    <scope>NUCLEOTIDE SEQUENCE [LARGE SCALE GENOMIC DNA]</scope>
</reference>
<dbReference type="Proteomes" id="UP000179237">
    <property type="component" value="Unassembled WGS sequence"/>
</dbReference>